<dbReference type="InterPro" id="IPR050902">
    <property type="entry name" value="ABC_Transporter_SBP"/>
</dbReference>
<dbReference type="PROSITE" id="PS51257">
    <property type="entry name" value="PROKAR_LIPOPROTEIN"/>
    <property type="match status" value="1"/>
</dbReference>
<reference evidence="5 6" key="1">
    <citation type="submission" date="2019-11" db="EMBL/GenBank/DDBJ databases">
        <authorList>
            <person name="Holert J."/>
        </authorList>
    </citation>
    <scope>NUCLEOTIDE SEQUENCE [LARGE SCALE GENOMIC DNA]</scope>
    <source>
        <strain evidence="4">BC3_2A</strain>
        <strain evidence="3">SB11_1A</strain>
    </source>
</reference>
<dbReference type="CDD" id="cd00636">
    <property type="entry name" value="TroA-like"/>
    <property type="match status" value="1"/>
</dbReference>
<feature type="domain" description="Fe/B12 periplasmic-binding" evidence="2">
    <location>
        <begin position="113"/>
        <end position="387"/>
    </location>
</feature>
<dbReference type="SUPFAM" id="SSF53807">
    <property type="entry name" value="Helical backbone' metal receptor"/>
    <property type="match status" value="1"/>
</dbReference>
<protein>
    <recommendedName>
        <fullName evidence="2">Fe/B12 periplasmic-binding domain-containing protein</fullName>
    </recommendedName>
</protein>
<gene>
    <name evidence="3" type="ORF">IHBHHGIJ_00235</name>
    <name evidence="4" type="ORF">KFEGEMFD_00914</name>
</gene>
<dbReference type="Proteomes" id="UP000435877">
    <property type="component" value="Unassembled WGS sequence"/>
</dbReference>
<organism evidence="4 6">
    <name type="scientific">Zhongshania aliphaticivorans</name>
    <dbReference type="NCBI Taxonomy" id="1470434"/>
    <lineage>
        <taxon>Bacteria</taxon>
        <taxon>Pseudomonadati</taxon>
        <taxon>Pseudomonadota</taxon>
        <taxon>Gammaproteobacteria</taxon>
        <taxon>Cellvibrionales</taxon>
        <taxon>Spongiibacteraceae</taxon>
        <taxon>Zhongshania</taxon>
    </lineage>
</organism>
<dbReference type="PROSITE" id="PS50983">
    <property type="entry name" value="FE_B12_PBP"/>
    <property type="match status" value="1"/>
</dbReference>
<dbReference type="GO" id="GO:0071281">
    <property type="term" value="P:cellular response to iron ion"/>
    <property type="evidence" value="ECO:0007669"/>
    <property type="project" value="TreeGrafter"/>
</dbReference>
<sequence length="404" mass="44646">MVKSISGWVLCLSLLLVACEKNSDPISPAVDTAADTGNNNAVAMNLNFAKTFSAVQQDGMWIIDLKASIATWGSEATGPEQRARILLVPKDRPVPTMEGEFADAQLIRIPVERIAVNLAPFEAMLTALEEDNRLVAVGGPKSYNDSIRKRVLAGEIAQIGYGWHIPPILDALLAAEPDLLLMAMGDLSHSSQMARIRDLGVPVLPMFINSEPHYMGKVEYIRLLGLLTGQDQAAEQFVAMVAEKVDALKTAAAAQASKNVISAWYSGSGRWMATVRNSEAALLRDANGQNLLAEPDDPRRDEFQKLATEQLIIRGADADCAILRDSHSQVFRDRKTLEQFRAFRNGCVFAIDGMNKLQADAYDYYEGAVIRPDRVLRDLVHMLHPQLRDDTSFMYIQPDKPFYD</sequence>
<dbReference type="AlphaFoldDB" id="A0A5S9N6K7"/>
<dbReference type="EMBL" id="CACSIM010000001">
    <property type="protein sequence ID" value="CAA0085539.1"/>
    <property type="molecule type" value="Genomic_DNA"/>
</dbReference>
<evidence type="ECO:0000313" key="6">
    <source>
        <dbReference type="Proteomes" id="UP000439591"/>
    </source>
</evidence>
<feature type="signal peptide" evidence="1">
    <location>
        <begin position="1"/>
        <end position="18"/>
    </location>
</feature>
<keyword evidence="1" id="KW-0732">Signal</keyword>
<dbReference type="RefSeq" id="WP_159266947.1">
    <property type="nucleotide sequence ID" value="NZ_CACSIK010000001.1"/>
</dbReference>
<evidence type="ECO:0000313" key="4">
    <source>
        <dbReference type="EMBL" id="CAA0085539.1"/>
    </source>
</evidence>
<dbReference type="PANTHER" id="PTHR30535:SF34">
    <property type="entry name" value="MOLYBDATE-BINDING PROTEIN MOLA"/>
    <property type="match status" value="1"/>
</dbReference>
<dbReference type="Pfam" id="PF01497">
    <property type="entry name" value="Peripla_BP_2"/>
    <property type="match status" value="1"/>
</dbReference>
<proteinExistence type="predicted"/>
<name>A0A5S9N6K7_9GAMM</name>
<dbReference type="EMBL" id="CACSIK010000001">
    <property type="protein sequence ID" value="CAA0080734.1"/>
    <property type="molecule type" value="Genomic_DNA"/>
</dbReference>
<feature type="chain" id="PRO_5036150408" description="Fe/B12 periplasmic-binding domain-containing protein" evidence="1">
    <location>
        <begin position="19"/>
        <end position="404"/>
    </location>
</feature>
<dbReference type="InterPro" id="IPR002491">
    <property type="entry name" value="ABC_transptr_periplasmic_BD"/>
</dbReference>
<accession>A0A5S9N6K7</accession>
<evidence type="ECO:0000313" key="3">
    <source>
        <dbReference type="EMBL" id="CAA0080734.1"/>
    </source>
</evidence>
<evidence type="ECO:0000313" key="5">
    <source>
        <dbReference type="Proteomes" id="UP000435877"/>
    </source>
</evidence>
<dbReference type="PANTHER" id="PTHR30535">
    <property type="entry name" value="VITAMIN B12-BINDING PROTEIN"/>
    <property type="match status" value="1"/>
</dbReference>
<dbReference type="OrthoDB" id="9812528at2"/>
<dbReference type="Proteomes" id="UP000439591">
    <property type="component" value="Unassembled WGS sequence"/>
</dbReference>
<evidence type="ECO:0000259" key="2">
    <source>
        <dbReference type="PROSITE" id="PS50983"/>
    </source>
</evidence>
<keyword evidence="5" id="KW-1185">Reference proteome</keyword>
<evidence type="ECO:0000256" key="1">
    <source>
        <dbReference type="SAM" id="SignalP"/>
    </source>
</evidence>
<dbReference type="Gene3D" id="3.40.50.1980">
    <property type="entry name" value="Nitrogenase molybdenum iron protein domain"/>
    <property type="match status" value="2"/>
</dbReference>